<feature type="compositionally biased region" description="Basic and acidic residues" evidence="2">
    <location>
        <begin position="1566"/>
        <end position="1575"/>
    </location>
</feature>
<feature type="compositionally biased region" description="Basic and acidic residues" evidence="2">
    <location>
        <begin position="1431"/>
        <end position="1440"/>
    </location>
</feature>
<feature type="coiled-coil region" evidence="1">
    <location>
        <begin position="762"/>
        <end position="818"/>
    </location>
</feature>
<dbReference type="Gene3D" id="1.20.58.2220">
    <property type="entry name" value="Formin, FH2 domain"/>
    <property type="match status" value="1"/>
</dbReference>
<dbReference type="InterPro" id="IPR016024">
    <property type="entry name" value="ARM-type_fold"/>
</dbReference>
<evidence type="ECO:0000256" key="1">
    <source>
        <dbReference type="SAM" id="Coils"/>
    </source>
</evidence>
<dbReference type="Pfam" id="PF06367">
    <property type="entry name" value="Drf_FH3"/>
    <property type="match status" value="1"/>
</dbReference>
<feature type="compositionally biased region" description="Basic and acidic residues" evidence="2">
    <location>
        <begin position="1278"/>
        <end position="1290"/>
    </location>
</feature>
<dbReference type="GO" id="GO:0003779">
    <property type="term" value="F:actin binding"/>
    <property type="evidence" value="ECO:0007669"/>
    <property type="project" value="InterPro"/>
</dbReference>
<feature type="compositionally biased region" description="Low complexity" evidence="2">
    <location>
        <begin position="2050"/>
        <end position="2068"/>
    </location>
</feature>
<feature type="region of interest" description="Disordered" evidence="2">
    <location>
        <begin position="1278"/>
        <end position="1682"/>
    </location>
</feature>
<gene>
    <name evidence="5" type="ORF">FSP39_024772</name>
</gene>
<dbReference type="InterPro" id="IPR010472">
    <property type="entry name" value="FH3_dom"/>
</dbReference>
<accession>A0AA88YFU6</accession>
<feature type="compositionally biased region" description="Basic and acidic residues" evidence="2">
    <location>
        <begin position="1390"/>
        <end position="1413"/>
    </location>
</feature>
<dbReference type="SMART" id="SM01140">
    <property type="entry name" value="Drf_GBD"/>
    <property type="match status" value="1"/>
</dbReference>
<feature type="compositionally biased region" description="Polar residues" evidence="2">
    <location>
        <begin position="1292"/>
        <end position="1321"/>
    </location>
</feature>
<feature type="compositionally biased region" description="Pro residues" evidence="2">
    <location>
        <begin position="2087"/>
        <end position="2096"/>
    </location>
</feature>
<feature type="compositionally biased region" description="Polar residues" evidence="2">
    <location>
        <begin position="2021"/>
        <end position="2038"/>
    </location>
</feature>
<feature type="compositionally biased region" description="Basic and acidic residues" evidence="2">
    <location>
        <begin position="1175"/>
        <end position="1207"/>
    </location>
</feature>
<name>A0AA88YFU6_PINIB</name>
<feature type="compositionally biased region" description="Basic and acidic residues" evidence="2">
    <location>
        <begin position="1008"/>
        <end position="1018"/>
    </location>
</feature>
<feature type="compositionally biased region" description="Basic and acidic residues" evidence="2">
    <location>
        <begin position="1447"/>
        <end position="1464"/>
    </location>
</feature>
<evidence type="ECO:0000259" key="3">
    <source>
        <dbReference type="PROSITE" id="PS51232"/>
    </source>
</evidence>
<sequence>MEESVSDSEVDFNSKIEKNVPKRGSRSWAYQVRRISIGWSPIQGAGQLSIGGSDTVIQPARVVELLRSPSVNTYSTLKRRLLKSKSNPEWILEFLNQDGLEFLFESLVQICRHSSHGFLDAVLQVGCVECIKVIMDTSLGLDYIVENKEISRKFASALQSDNLTSKKQVYELLSALCVYSKEGYACALDALEHLKDLKKNKYRFSALLEELQATDNEDYQTNLLEFINCIIIYTEKIEERIRIRNEFYGLRLQEVLNRLRRKEDQDQNVLVQLDVFDEHKANDDEQLPGAKGVDLNSPLDVFHAIFKQIGDTPQEINFLTALQHMLRIDPADKNSDIVWQTVEKLVCRATLVESEEDSSKLIQSSMRKREKSTDGKCNCSCHEGERTRVMSPRRTNNVALPGLANGATPSDSLPKVASPPPPPPPCAPAPPPPPPLFGAPPPPPPPPGAPGAPPPPPPPGGVAHMLRSKPQDKLPQQNVPTPKTKMRTLQWQKIPANKVVTGKPNIWSTAGKLFNGYVSKFDFGAMDSLFSVSAPQPTGNEKVIGGNVSEKKKKEQTEINLLEGKRSLNTNIFLKQFRLPNEDIVQLLRDGASEKIGAEKLRGLLKIMPYPDEIEMLRGFDGDRTKLGSAEKFMLCLMALPHYGLRIEGLLVKEEFNTEIEWIRPSIDAVIETAKDIKENKELHELLYLVLLAGNYLNAGNYAGDAAGFKLSSLIKLTETRANKPRMNLMHYVVMQAEEKNPRLLEFPDEMKFLKDAAPVSVENLISDINNLANKLKSLSDQVKNVNTEFQQQMNQFLGNANSEMGELQEDLKDVESLRLELADFFCEDPKTFKLEEAFKTLQTFCDRFKKAIEENKARIRQEQKVAKRKEEAERKKRNSVTDIDNRAPGDQSMDRGADDEESSIVDMLLADVRSGFANRKFGESNFSVTKVRKVNLDNNDNVTSGASQKFVRGGHGRRSMRRKKLEEDINDNFDSESTCSSLEDANERSREVSGNKNNKLMDILTSEDPKRDDDNFERVGSLRRRRQERKEKRNVLDVLDRERAPSPNVETLKSSDNERSRPKTPSTLDIPTHDGEDDLPDQPLRRTRSMFARRPRTPQADENDNKEADEMVARIKRKLSQRGSSTSPVPSPEGTSPRVRDGTTSPSPDDARARWRSGITQTIDQNRNLQTIDESQRLETPTRELIEKAESVQDKSQTESSIERSRTQMARRFSNRNTMDPEDLRKMLESVGENKNDSNLKDVDSDNLKVSVSVKTQLNRRWHSDLGKNDIDQVLKAIEDSEAGKEKPTRMQPQATVQAQMSDASSNDMRSADEATNSGGETEALKAKRKIRKQRSNLSLDDVKQALHSMSKPTMDGTGDQPIATVTATTTPTQPSPEPPELPPRRSRSTSEADDRKTPEKELKPKREKKESANMSKAAKLAAKRRFRHERFGDKDRPLDISNGRWKSDVQKEEIDEALKDLKGGMSRSKSYDESVARRAMDENGEFSVVPINSDIDKKSFRKSAGRLDSDGRRNGHYFPGSDSDGDIHPDGTSSPRRPSSSKSDSPKSSSRLSIKSTSTSTETLRCDTPHSDGESSSPEQRRRNSTTKSQEILSNTGFNSRPVSINIDDNTPPVAPPRQRRANSALDKSEIDVAVTMHKMREAHDEDESPMSLIRDWKKKRSQKRISQYDNVSDQENPVSPRLVKQSNDSFTFEHHGSLSPRGHGIPIIHKSEGSGDSSIKNEIGSRCSYASSSDSARDEGFETMSGTVSQRTSLSSTLESELTPTLPRKIEMMKQNRNERHPQEIIVANVHKQSELDARKQRTESWTETVVTIHNSPMDSSMDFAVSPDSGLETSKEDVWSENMDLEKTVTITPASPPLSPTNMAPLAEPENSESVSMSKKSVPSYMRGTASSSTKTGRPSSAGSNSSKRQSTGRTTHKSNLTKSNHTESNTSIVSSASAASESSNTPNVNKNKITPKRKSTPGSTLTTSRSTTPRPPSRPTTPAHTPTSRPTTPASHFSPRSTTTRPSSTTPERGFSRTQSLRLPSKTRTSLGSSVPERKTTPNKTTQVSSSPSQNTNSSANTSKPRRSFMSPTASSQARVDSPPPPSPPPRTTSAANKPAIKPASVSTMKHTTGPRQTTSSMTKASPSHKTPSPSTTTPSTKTTPAPKPPSVSNTAAAARAKSSSVTKSTTASPLSRHGSLRLPKRTPTEIAKGVFPVADKQTDSKVKSFMNKISGNRIKPESPTKVSKLDHGKLDTVEEQSQAEETAAANDKPSSLLKRIVTKTTTRKSVDVNKKDGLDKKKVVKK</sequence>
<feature type="compositionally biased region" description="Basic and acidic residues" evidence="2">
    <location>
        <begin position="1029"/>
        <end position="1045"/>
    </location>
</feature>
<dbReference type="Pfam" id="PF02181">
    <property type="entry name" value="FH2"/>
    <property type="match status" value="1"/>
</dbReference>
<feature type="compositionally biased region" description="Basic and acidic residues" evidence="2">
    <location>
        <begin position="1471"/>
        <end position="1483"/>
    </location>
</feature>
<proteinExistence type="predicted"/>
<dbReference type="PANTHER" id="PTHR46345">
    <property type="entry name" value="INVERTED FORMIN-2"/>
    <property type="match status" value="1"/>
</dbReference>
<feature type="compositionally biased region" description="Polar residues" evidence="2">
    <location>
        <begin position="2110"/>
        <end position="2127"/>
    </location>
</feature>
<feature type="compositionally biased region" description="Pro residues" evidence="2">
    <location>
        <begin position="417"/>
        <end position="460"/>
    </location>
</feature>
<comment type="caution">
    <text evidence="5">The sequence shown here is derived from an EMBL/GenBank/DDBJ whole genome shotgun (WGS) entry which is preliminary data.</text>
</comment>
<feature type="region of interest" description="Disordered" evidence="2">
    <location>
        <begin position="1852"/>
        <end position="2194"/>
    </location>
</feature>
<dbReference type="PANTHER" id="PTHR46345:SF8">
    <property type="entry name" value="FORMIN 3, ISOFORM B"/>
    <property type="match status" value="1"/>
</dbReference>
<feature type="region of interest" description="Disordered" evidence="2">
    <location>
        <begin position="863"/>
        <end position="901"/>
    </location>
</feature>
<dbReference type="PROSITE" id="PS51232">
    <property type="entry name" value="GBD_FH3"/>
    <property type="match status" value="1"/>
</dbReference>
<feature type="compositionally biased region" description="Basic residues" evidence="2">
    <location>
        <begin position="1086"/>
        <end position="1097"/>
    </location>
</feature>
<feature type="compositionally biased region" description="Polar residues" evidence="2">
    <location>
        <begin position="1667"/>
        <end position="1680"/>
    </location>
</feature>
<dbReference type="PROSITE" id="PS51444">
    <property type="entry name" value="FH2"/>
    <property type="match status" value="1"/>
</dbReference>
<evidence type="ECO:0000259" key="4">
    <source>
        <dbReference type="PROSITE" id="PS51444"/>
    </source>
</evidence>
<keyword evidence="6" id="KW-1185">Reference proteome</keyword>
<protein>
    <recommendedName>
        <fullName evidence="7">Inverted formin-2</fullName>
    </recommendedName>
</protein>
<dbReference type="SUPFAM" id="SSF101447">
    <property type="entry name" value="Formin homology 2 domain (FH2 domain)"/>
    <property type="match status" value="1"/>
</dbReference>
<feature type="compositionally biased region" description="Basic and acidic residues" evidence="2">
    <location>
        <begin position="863"/>
        <end position="875"/>
    </location>
</feature>
<feature type="compositionally biased region" description="Basic residues" evidence="2">
    <location>
        <begin position="953"/>
        <end position="964"/>
    </location>
</feature>
<dbReference type="InterPro" id="IPR042201">
    <property type="entry name" value="FH2_Formin_sf"/>
</dbReference>
<feature type="domain" description="FH2" evidence="4">
    <location>
        <begin position="476"/>
        <end position="875"/>
    </location>
</feature>
<feature type="region of interest" description="Disordered" evidence="2">
    <location>
        <begin position="356"/>
        <end position="467"/>
    </location>
</feature>
<feature type="compositionally biased region" description="Basic and acidic residues" evidence="2">
    <location>
        <begin position="884"/>
        <end position="897"/>
    </location>
</feature>
<feature type="region of interest" description="Disordered" evidence="2">
    <location>
        <begin position="938"/>
        <end position="1223"/>
    </location>
</feature>
<feature type="compositionally biased region" description="Basic and acidic residues" evidence="2">
    <location>
        <begin position="1104"/>
        <end position="1114"/>
    </location>
</feature>
<dbReference type="Gene3D" id="1.25.10.10">
    <property type="entry name" value="Leucine-rich Repeat Variant"/>
    <property type="match status" value="1"/>
</dbReference>
<dbReference type="Gene3D" id="1.10.238.150">
    <property type="entry name" value="Formin, FH3 diaphanous domain"/>
    <property type="match status" value="1"/>
</dbReference>
<feature type="compositionally biased region" description="Low complexity" evidence="2">
    <location>
        <begin position="1534"/>
        <end position="1562"/>
    </location>
</feature>
<feature type="compositionally biased region" description="Low complexity" evidence="2">
    <location>
        <begin position="2128"/>
        <end position="2178"/>
    </location>
</feature>
<feature type="compositionally biased region" description="Low complexity" evidence="2">
    <location>
        <begin position="1965"/>
        <end position="1977"/>
    </location>
</feature>
<evidence type="ECO:0000313" key="5">
    <source>
        <dbReference type="EMBL" id="KAK3100755.1"/>
    </source>
</evidence>
<dbReference type="Proteomes" id="UP001186944">
    <property type="component" value="Unassembled WGS sequence"/>
</dbReference>
<organism evidence="5 6">
    <name type="scientific">Pinctada imbricata</name>
    <name type="common">Atlantic pearl-oyster</name>
    <name type="synonym">Pinctada martensii</name>
    <dbReference type="NCBI Taxonomy" id="66713"/>
    <lineage>
        <taxon>Eukaryota</taxon>
        <taxon>Metazoa</taxon>
        <taxon>Spiralia</taxon>
        <taxon>Lophotrochozoa</taxon>
        <taxon>Mollusca</taxon>
        <taxon>Bivalvia</taxon>
        <taxon>Autobranchia</taxon>
        <taxon>Pteriomorphia</taxon>
        <taxon>Pterioida</taxon>
        <taxon>Pterioidea</taxon>
        <taxon>Pteriidae</taxon>
        <taxon>Pinctada</taxon>
    </lineage>
</organism>
<feature type="domain" description="GBD/FH3" evidence="3">
    <location>
        <begin position="4"/>
        <end position="357"/>
    </location>
</feature>
<feature type="compositionally biased region" description="Polar residues" evidence="2">
    <location>
        <begin position="1588"/>
        <end position="1611"/>
    </location>
</feature>
<dbReference type="InterPro" id="IPR014768">
    <property type="entry name" value="GBD/FH3_dom"/>
</dbReference>
<dbReference type="GO" id="GO:0030036">
    <property type="term" value="P:actin cytoskeleton organization"/>
    <property type="evidence" value="ECO:0007669"/>
    <property type="project" value="InterPro"/>
</dbReference>
<dbReference type="SMART" id="SM00498">
    <property type="entry name" value="FH2"/>
    <property type="match status" value="1"/>
</dbReference>
<feature type="compositionally biased region" description="Polar residues" evidence="2">
    <location>
        <begin position="1159"/>
        <end position="1174"/>
    </location>
</feature>
<evidence type="ECO:0008006" key="7">
    <source>
        <dbReference type="Google" id="ProtNLM"/>
    </source>
</evidence>
<dbReference type="Pfam" id="PF06371">
    <property type="entry name" value="Drf_GBD"/>
    <property type="match status" value="1"/>
</dbReference>
<reference evidence="5" key="1">
    <citation type="submission" date="2019-08" db="EMBL/GenBank/DDBJ databases">
        <title>The improved chromosome-level genome for the pearl oyster Pinctada fucata martensii using PacBio sequencing and Hi-C.</title>
        <authorList>
            <person name="Zheng Z."/>
        </authorList>
    </citation>
    <scope>NUCLEOTIDE SEQUENCE</scope>
    <source>
        <strain evidence="5">ZZ-2019</strain>
        <tissue evidence="5">Adductor muscle</tissue>
    </source>
</reference>
<evidence type="ECO:0000313" key="6">
    <source>
        <dbReference type="Proteomes" id="UP001186944"/>
    </source>
</evidence>
<dbReference type="GO" id="GO:0031267">
    <property type="term" value="F:small GTPase binding"/>
    <property type="evidence" value="ECO:0007669"/>
    <property type="project" value="InterPro"/>
</dbReference>
<dbReference type="SUPFAM" id="SSF48371">
    <property type="entry name" value="ARM repeat"/>
    <property type="match status" value="1"/>
</dbReference>
<feature type="compositionally biased region" description="Low complexity" evidence="2">
    <location>
        <begin position="1931"/>
        <end position="1950"/>
    </location>
</feature>
<dbReference type="SMART" id="SM01139">
    <property type="entry name" value="Drf_FH3"/>
    <property type="match status" value="1"/>
</dbReference>
<dbReference type="InterPro" id="IPR015425">
    <property type="entry name" value="FH2_Formin"/>
</dbReference>
<feature type="compositionally biased region" description="Polar residues" evidence="2">
    <location>
        <begin position="1876"/>
        <end position="1885"/>
    </location>
</feature>
<dbReference type="InterPro" id="IPR010473">
    <property type="entry name" value="GTPase-bd"/>
</dbReference>
<feature type="compositionally biased region" description="Polar residues" evidence="2">
    <location>
        <begin position="938"/>
        <end position="948"/>
    </location>
</feature>
<evidence type="ECO:0000256" key="2">
    <source>
        <dbReference type="SAM" id="MobiDB-lite"/>
    </source>
</evidence>
<feature type="region of interest" description="Disordered" evidence="2">
    <location>
        <begin position="2244"/>
        <end position="2266"/>
    </location>
</feature>
<dbReference type="EMBL" id="VSWD01000006">
    <property type="protein sequence ID" value="KAK3100755.1"/>
    <property type="molecule type" value="Genomic_DNA"/>
</dbReference>
<feature type="compositionally biased region" description="Polar residues" evidence="2">
    <location>
        <begin position="1893"/>
        <end position="1928"/>
    </location>
</feature>
<feature type="compositionally biased region" description="Low complexity" evidence="2">
    <location>
        <begin position="1755"/>
        <end position="1764"/>
    </location>
</feature>
<feature type="compositionally biased region" description="Polar residues" evidence="2">
    <location>
        <begin position="2075"/>
        <end position="2084"/>
    </location>
</feature>
<feature type="region of interest" description="Disordered" evidence="2">
    <location>
        <begin position="1733"/>
        <end position="1764"/>
    </location>
</feature>
<feature type="compositionally biased region" description="Low complexity" evidence="2">
    <location>
        <begin position="1985"/>
        <end position="2016"/>
    </location>
</feature>
<keyword evidence="1" id="KW-0175">Coiled coil</keyword>
<dbReference type="InterPro" id="IPR011989">
    <property type="entry name" value="ARM-like"/>
</dbReference>